<comment type="caution">
    <text evidence="2">The sequence shown here is derived from an EMBL/GenBank/DDBJ whole genome shotgun (WGS) entry which is preliminary data.</text>
</comment>
<keyword evidence="1" id="KW-0472">Membrane</keyword>
<evidence type="ECO:0000256" key="1">
    <source>
        <dbReference type="SAM" id="Phobius"/>
    </source>
</evidence>
<keyword evidence="1" id="KW-1133">Transmembrane helix</keyword>
<evidence type="ECO:0000313" key="3">
    <source>
        <dbReference type="Proteomes" id="UP000324748"/>
    </source>
</evidence>
<reference evidence="2 3" key="1">
    <citation type="submission" date="2019-05" db="EMBL/GenBank/DDBJ databases">
        <title>Emergence of the Ug99 lineage of the wheat stem rust pathogen through somatic hybridization.</title>
        <authorList>
            <person name="Li F."/>
            <person name="Upadhyaya N.M."/>
            <person name="Sperschneider J."/>
            <person name="Matny O."/>
            <person name="Nguyen-Phuc H."/>
            <person name="Mago R."/>
            <person name="Raley C."/>
            <person name="Miller M.E."/>
            <person name="Silverstein K.A.T."/>
            <person name="Henningsen E."/>
            <person name="Hirsch C.D."/>
            <person name="Visser B."/>
            <person name="Pretorius Z.A."/>
            <person name="Steffenson B.J."/>
            <person name="Schwessinger B."/>
            <person name="Dodds P.N."/>
            <person name="Figueroa M."/>
        </authorList>
    </citation>
    <scope>NUCLEOTIDE SEQUENCE [LARGE SCALE GENOMIC DNA]</scope>
    <source>
        <strain evidence="2">21-0</strain>
    </source>
</reference>
<organism evidence="2 3">
    <name type="scientific">Puccinia graminis f. sp. tritici</name>
    <dbReference type="NCBI Taxonomy" id="56615"/>
    <lineage>
        <taxon>Eukaryota</taxon>
        <taxon>Fungi</taxon>
        <taxon>Dikarya</taxon>
        <taxon>Basidiomycota</taxon>
        <taxon>Pucciniomycotina</taxon>
        <taxon>Pucciniomycetes</taxon>
        <taxon>Pucciniales</taxon>
        <taxon>Pucciniaceae</taxon>
        <taxon>Puccinia</taxon>
    </lineage>
</organism>
<name>A0A5B0PCG0_PUCGR</name>
<protein>
    <submittedName>
        <fullName evidence="2">Uncharacterized protein</fullName>
    </submittedName>
</protein>
<evidence type="ECO:0000313" key="2">
    <source>
        <dbReference type="EMBL" id="KAA1099267.1"/>
    </source>
</evidence>
<dbReference type="AlphaFoldDB" id="A0A5B0PCG0"/>
<accession>A0A5B0PCG0</accession>
<keyword evidence="3" id="KW-1185">Reference proteome</keyword>
<gene>
    <name evidence="2" type="ORF">PGT21_000897</name>
</gene>
<keyword evidence="1" id="KW-0812">Transmembrane</keyword>
<proteinExistence type="predicted"/>
<dbReference type="Proteomes" id="UP000324748">
    <property type="component" value="Unassembled WGS sequence"/>
</dbReference>
<sequence>MLTNFHRLYSSFRDRRPYKQVRLGLLSVSFTLLATNIFRVMTNSSSWACLIDFISDFAIGAGPIAGAFFTAQERAASQVEFITLHFSSSFGGIDIHPPIETQFKRLTSGFRDRQGTSVKAARPKIQVEIKSKREVFCQSKVTAIDAEPLTEGQATTVTYRSSNT</sequence>
<dbReference type="EMBL" id="VSWC01000054">
    <property type="protein sequence ID" value="KAA1099267.1"/>
    <property type="molecule type" value="Genomic_DNA"/>
</dbReference>
<feature type="transmembrane region" description="Helical" evidence="1">
    <location>
        <begin position="21"/>
        <end position="41"/>
    </location>
</feature>